<evidence type="ECO:0000313" key="5">
    <source>
        <dbReference type="Proteomes" id="UP000332515"/>
    </source>
</evidence>
<keyword evidence="1" id="KW-0238">DNA-binding</keyword>
<feature type="domain" description="SpoVT-AbrB" evidence="3">
    <location>
        <begin position="3"/>
        <end position="50"/>
    </location>
</feature>
<keyword evidence="5" id="KW-1185">Reference proteome</keyword>
<evidence type="ECO:0000259" key="3">
    <source>
        <dbReference type="PROSITE" id="PS51740"/>
    </source>
</evidence>
<dbReference type="InterPro" id="IPR037914">
    <property type="entry name" value="SpoVT-AbrB_sf"/>
</dbReference>
<evidence type="ECO:0000256" key="2">
    <source>
        <dbReference type="SAM" id="MobiDB-lite"/>
    </source>
</evidence>
<sequence>MPHFTARMSSKGQLTVPAKVREFLSLETGDIVDFYIDEALRVVRLRARNAASDGLLGALVPFVGQATPVEPESAAADREASREDSRVAQDWREWAEFEAWRRARRTGEAAE</sequence>
<dbReference type="RefSeq" id="WP_153479713.1">
    <property type="nucleotide sequence ID" value="NZ_VWNA01000001.1"/>
</dbReference>
<dbReference type="PROSITE" id="PS51740">
    <property type="entry name" value="SPOVT_ABRB"/>
    <property type="match status" value="1"/>
</dbReference>
<dbReference type="GO" id="GO:0003677">
    <property type="term" value="F:DNA binding"/>
    <property type="evidence" value="ECO:0007669"/>
    <property type="project" value="UniProtKB-UniRule"/>
</dbReference>
<reference evidence="4 5" key="1">
    <citation type="submission" date="2019-09" db="EMBL/GenBank/DDBJ databases">
        <title>Segnochrobactrum spirostomi gen. nov., sp. nov., isolated from the ciliate Spirostomum cf. yagiui and description of a novel family, Segnochrobactraceae fam. nov. within the order Rhizobiales of the class Alphaproteobacteria.</title>
        <authorList>
            <person name="Akter S."/>
            <person name="Shazib S.U.A."/>
            <person name="Shin M.K."/>
        </authorList>
    </citation>
    <scope>NUCLEOTIDE SEQUENCE [LARGE SCALE GENOMIC DNA]</scope>
    <source>
        <strain evidence="4 5">Sp-1</strain>
    </source>
</reference>
<dbReference type="EMBL" id="VWNA01000001">
    <property type="protein sequence ID" value="MQT12449.1"/>
    <property type="molecule type" value="Genomic_DNA"/>
</dbReference>
<accession>A0A6A7Y403</accession>
<comment type="caution">
    <text evidence="4">The sequence shown here is derived from an EMBL/GenBank/DDBJ whole genome shotgun (WGS) entry which is preliminary data.</text>
</comment>
<dbReference type="Proteomes" id="UP000332515">
    <property type="component" value="Unassembled WGS sequence"/>
</dbReference>
<dbReference type="AlphaFoldDB" id="A0A6A7Y403"/>
<proteinExistence type="predicted"/>
<protein>
    <recommendedName>
        <fullName evidence="3">SpoVT-AbrB domain-containing protein</fullName>
    </recommendedName>
</protein>
<dbReference type="SMART" id="SM00966">
    <property type="entry name" value="SpoVT_AbrB"/>
    <property type="match status" value="1"/>
</dbReference>
<name>A0A6A7Y403_9HYPH</name>
<evidence type="ECO:0000256" key="1">
    <source>
        <dbReference type="PROSITE-ProRule" id="PRU01076"/>
    </source>
</evidence>
<dbReference type="SUPFAM" id="SSF89447">
    <property type="entry name" value="AbrB/MazE/MraZ-like"/>
    <property type="match status" value="1"/>
</dbReference>
<evidence type="ECO:0000313" key="4">
    <source>
        <dbReference type="EMBL" id="MQT12449.1"/>
    </source>
</evidence>
<feature type="region of interest" description="Disordered" evidence="2">
    <location>
        <begin position="69"/>
        <end position="88"/>
    </location>
</feature>
<feature type="compositionally biased region" description="Basic and acidic residues" evidence="2">
    <location>
        <begin position="75"/>
        <end position="88"/>
    </location>
</feature>
<gene>
    <name evidence="4" type="ORF">F0357_07175</name>
</gene>
<dbReference type="InterPro" id="IPR007159">
    <property type="entry name" value="SpoVT-AbrB_dom"/>
</dbReference>
<dbReference type="Gene3D" id="2.10.260.10">
    <property type="match status" value="1"/>
</dbReference>
<organism evidence="4 5">
    <name type="scientific">Segnochrobactrum spirostomi</name>
    <dbReference type="NCBI Taxonomy" id="2608987"/>
    <lineage>
        <taxon>Bacteria</taxon>
        <taxon>Pseudomonadati</taxon>
        <taxon>Pseudomonadota</taxon>
        <taxon>Alphaproteobacteria</taxon>
        <taxon>Hyphomicrobiales</taxon>
        <taxon>Segnochrobactraceae</taxon>
        <taxon>Segnochrobactrum</taxon>
    </lineage>
</organism>